<feature type="region of interest" description="Disordered" evidence="1">
    <location>
        <begin position="106"/>
        <end position="127"/>
    </location>
</feature>
<dbReference type="HOGENOM" id="CLU_1970210_0_0_1"/>
<gene>
    <name evidence="2" type="ORF">UCRNP2_4016</name>
</gene>
<evidence type="ECO:0000256" key="1">
    <source>
        <dbReference type="SAM" id="MobiDB-lite"/>
    </source>
</evidence>
<proteinExistence type="predicted"/>
<dbReference type="Proteomes" id="UP000013521">
    <property type="component" value="Unassembled WGS sequence"/>
</dbReference>
<sequence>MAATTTTQPSTAAAAAAAGPAQMLSALPPQMQQRGQSDRARSFRRTQYKKSAKARLEELVREITASRHEREALADPALRSGGQLDESIKLLHDRHAALEVWSQELRCGERSRSRSTSRTRAASEGPE</sequence>
<name>R1EN46_BOTPV</name>
<organism evidence="2 3">
    <name type="scientific">Botryosphaeria parva (strain UCR-NP2)</name>
    <name type="common">Grapevine canker fungus</name>
    <name type="synonym">Neofusicoccum parvum</name>
    <dbReference type="NCBI Taxonomy" id="1287680"/>
    <lineage>
        <taxon>Eukaryota</taxon>
        <taxon>Fungi</taxon>
        <taxon>Dikarya</taxon>
        <taxon>Ascomycota</taxon>
        <taxon>Pezizomycotina</taxon>
        <taxon>Dothideomycetes</taxon>
        <taxon>Dothideomycetes incertae sedis</taxon>
        <taxon>Botryosphaeriales</taxon>
        <taxon>Botryosphaeriaceae</taxon>
        <taxon>Neofusicoccum</taxon>
    </lineage>
</organism>
<evidence type="ECO:0000313" key="2">
    <source>
        <dbReference type="EMBL" id="EOD49223.1"/>
    </source>
</evidence>
<dbReference type="AlphaFoldDB" id="R1EN46"/>
<feature type="region of interest" description="Disordered" evidence="1">
    <location>
        <begin position="1"/>
        <end position="49"/>
    </location>
</feature>
<dbReference type="OrthoDB" id="3940750at2759"/>
<feature type="compositionally biased region" description="Low complexity" evidence="1">
    <location>
        <begin position="114"/>
        <end position="127"/>
    </location>
</feature>
<dbReference type="EMBL" id="KB916102">
    <property type="protein sequence ID" value="EOD49223.1"/>
    <property type="molecule type" value="Genomic_DNA"/>
</dbReference>
<dbReference type="KEGG" id="npa:UCRNP2_4016"/>
<accession>R1EN46</accession>
<evidence type="ECO:0000313" key="3">
    <source>
        <dbReference type="Proteomes" id="UP000013521"/>
    </source>
</evidence>
<feature type="compositionally biased region" description="Low complexity" evidence="1">
    <location>
        <begin position="1"/>
        <end position="27"/>
    </location>
</feature>
<protein>
    <submittedName>
        <fullName evidence="2">Uncharacterized protein</fullName>
    </submittedName>
</protein>
<reference evidence="3" key="1">
    <citation type="journal article" date="2013" name="Genome Announc.">
        <title>Draft genome sequence of Neofusicoccum parvum isolate UCR-NP2, a fungal vascular pathogen associated with grapevine cankers.</title>
        <authorList>
            <person name="Blanco-Ulate B."/>
            <person name="Rolshausen P."/>
            <person name="Cantu D."/>
        </authorList>
    </citation>
    <scope>NUCLEOTIDE SEQUENCE [LARGE SCALE GENOMIC DNA]</scope>
    <source>
        <strain evidence="3">UCR-NP2</strain>
    </source>
</reference>